<evidence type="ECO:0008006" key="4">
    <source>
        <dbReference type="Google" id="ProtNLM"/>
    </source>
</evidence>
<keyword evidence="1" id="KW-1133">Transmembrane helix</keyword>
<keyword evidence="3" id="KW-1185">Reference proteome</keyword>
<evidence type="ECO:0000256" key="1">
    <source>
        <dbReference type="SAM" id="Phobius"/>
    </source>
</evidence>
<feature type="transmembrane region" description="Helical" evidence="1">
    <location>
        <begin position="342"/>
        <end position="361"/>
    </location>
</feature>
<feature type="transmembrane region" description="Helical" evidence="1">
    <location>
        <begin position="7"/>
        <end position="30"/>
    </location>
</feature>
<dbReference type="Proteomes" id="UP000465601">
    <property type="component" value="Unassembled WGS sequence"/>
</dbReference>
<dbReference type="RefSeq" id="WP_151865671.1">
    <property type="nucleotide sequence ID" value="NZ_WBZB01000018.1"/>
</dbReference>
<proteinExistence type="predicted"/>
<dbReference type="AlphaFoldDB" id="A0A833HP88"/>
<feature type="transmembrane region" description="Helical" evidence="1">
    <location>
        <begin position="122"/>
        <end position="139"/>
    </location>
</feature>
<dbReference type="SUPFAM" id="SSF103473">
    <property type="entry name" value="MFS general substrate transporter"/>
    <property type="match status" value="1"/>
</dbReference>
<dbReference type="EMBL" id="WBZB01000018">
    <property type="protein sequence ID" value="KAB3530459.1"/>
    <property type="molecule type" value="Genomic_DNA"/>
</dbReference>
<protein>
    <recommendedName>
        <fullName evidence="4">MFS transporter</fullName>
    </recommendedName>
</protein>
<feature type="transmembrane region" description="Helical" evidence="1">
    <location>
        <begin position="42"/>
        <end position="62"/>
    </location>
</feature>
<keyword evidence="1" id="KW-0812">Transmembrane</keyword>
<keyword evidence="1" id="KW-0472">Membrane</keyword>
<feature type="transmembrane region" description="Helical" evidence="1">
    <location>
        <begin position="151"/>
        <end position="174"/>
    </location>
</feature>
<dbReference type="InterPro" id="IPR036259">
    <property type="entry name" value="MFS_trans_sf"/>
</dbReference>
<reference evidence="2 3" key="1">
    <citation type="submission" date="2019-10" db="EMBL/GenBank/DDBJ databases">
        <title>Alkaliphilus serpentinus sp. nov. and Alkaliphilus pronyensis sp. nov., two novel anaerobic alkaliphilic species isolated from the serpentinized-hosted hydrothermal field of the Prony Bay (New Caledonia).</title>
        <authorList>
            <person name="Postec A."/>
        </authorList>
    </citation>
    <scope>NUCLEOTIDE SEQUENCE [LARGE SCALE GENOMIC DNA]</scope>
    <source>
        <strain evidence="2 3">LacT</strain>
    </source>
</reference>
<feature type="transmembrane region" description="Helical" evidence="1">
    <location>
        <begin position="230"/>
        <end position="250"/>
    </location>
</feature>
<comment type="caution">
    <text evidence="2">The sequence shown here is derived from an EMBL/GenBank/DDBJ whole genome shotgun (WGS) entry which is preliminary data.</text>
</comment>
<organism evidence="2 3">
    <name type="scientific">Alkaliphilus serpentinus</name>
    <dbReference type="NCBI Taxonomy" id="1482731"/>
    <lineage>
        <taxon>Bacteria</taxon>
        <taxon>Bacillati</taxon>
        <taxon>Bacillota</taxon>
        <taxon>Clostridia</taxon>
        <taxon>Peptostreptococcales</taxon>
        <taxon>Natronincolaceae</taxon>
        <taxon>Alkaliphilus</taxon>
    </lineage>
</organism>
<evidence type="ECO:0000313" key="3">
    <source>
        <dbReference type="Proteomes" id="UP000465601"/>
    </source>
</evidence>
<accession>A0A833HP88</accession>
<feature type="transmembrane region" description="Helical" evidence="1">
    <location>
        <begin position="312"/>
        <end position="330"/>
    </location>
</feature>
<feature type="transmembrane region" description="Helical" evidence="1">
    <location>
        <begin position="94"/>
        <end position="115"/>
    </location>
</feature>
<gene>
    <name evidence="2" type="ORF">F8153_07025</name>
</gene>
<feature type="transmembrane region" description="Helical" evidence="1">
    <location>
        <begin position="195"/>
        <end position="218"/>
    </location>
</feature>
<feature type="transmembrane region" description="Helical" evidence="1">
    <location>
        <begin position="257"/>
        <end position="277"/>
    </location>
</feature>
<evidence type="ECO:0000313" key="2">
    <source>
        <dbReference type="EMBL" id="KAB3530459.1"/>
    </source>
</evidence>
<sequence>MKLLNKSLLILAILTAYVNMIFLLNWPISVGAFRDSLFTGDFSLIFILALGVGSFLAGLLLLKLKPLWLMVGGFLCAFLSLGGYTYAVELNQLITLRVLHGVALSLAFTSSLYCLFSSFQDFIGLLYKALIVASIFLIPVRESIIEGNSQWLIFISIFVTVFTGTLVAILSRYINNHMETSKIKTSIAQTSNISNILNGFLGSIIASLTLGVFLYTFNNLSISQQSLTGLPFYLFLFTMLISFSSEIAYISKYIGDAKSLCIGMLLLALNLSLITILKETSFIIIPVIFSAVAFSIILSTSFYCISNTGYKGISLYLGLLLALFFMSLLAGYKVAEYNYNEVYSPLIVSSIIIISASILFIRRIHQGSQIEL</sequence>
<feature type="transmembrane region" description="Helical" evidence="1">
    <location>
        <begin position="283"/>
        <end position="305"/>
    </location>
</feature>
<name>A0A833HP88_9FIRM</name>
<feature type="transmembrane region" description="Helical" evidence="1">
    <location>
        <begin position="67"/>
        <end position="88"/>
    </location>
</feature>